<dbReference type="RefSeq" id="WP_378772482.1">
    <property type="nucleotide sequence ID" value="NZ_JBHTII010000002.1"/>
</dbReference>
<sequence>MSSHPHQIPPLEVRERAECMCDRGEPCSTYAPGHALHLIQSRLAAATPSEWTDAIVEHADARSGVILARSLGDGTTVALWNASGAAGALTSGTPVSVHERYHVLAVGRARYNVVRR</sequence>
<comment type="caution">
    <text evidence="1">The sequence shown here is derived from an EMBL/GenBank/DDBJ whole genome shotgun (WGS) entry which is preliminary data.</text>
</comment>
<proteinExistence type="predicted"/>
<gene>
    <name evidence="1" type="ORF">ACFQ0P_12765</name>
</gene>
<accession>A0ABW3AJZ2</accession>
<evidence type="ECO:0000313" key="1">
    <source>
        <dbReference type="EMBL" id="MFD0791275.1"/>
    </source>
</evidence>
<evidence type="ECO:0000313" key="2">
    <source>
        <dbReference type="Proteomes" id="UP001597055"/>
    </source>
</evidence>
<dbReference type="Proteomes" id="UP001597055">
    <property type="component" value="Unassembled WGS sequence"/>
</dbReference>
<dbReference type="EMBL" id="JBHTII010000002">
    <property type="protein sequence ID" value="MFD0791275.1"/>
    <property type="molecule type" value="Genomic_DNA"/>
</dbReference>
<organism evidence="1 2">
    <name type="scientific">Microbacterium insulae</name>
    <dbReference type="NCBI Taxonomy" id="483014"/>
    <lineage>
        <taxon>Bacteria</taxon>
        <taxon>Bacillati</taxon>
        <taxon>Actinomycetota</taxon>
        <taxon>Actinomycetes</taxon>
        <taxon>Micrococcales</taxon>
        <taxon>Microbacteriaceae</taxon>
        <taxon>Microbacterium</taxon>
    </lineage>
</organism>
<keyword evidence="2" id="KW-1185">Reference proteome</keyword>
<reference evidence="2" key="1">
    <citation type="journal article" date="2019" name="Int. J. Syst. Evol. Microbiol.">
        <title>The Global Catalogue of Microorganisms (GCM) 10K type strain sequencing project: providing services to taxonomists for standard genome sequencing and annotation.</title>
        <authorList>
            <consortium name="The Broad Institute Genomics Platform"/>
            <consortium name="The Broad Institute Genome Sequencing Center for Infectious Disease"/>
            <person name="Wu L."/>
            <person name="Ma J."/>
        </authorList>
    </citation>
    <scope>NUCLEOTIDE SEQUENCE [LARGE SCALE GENOMIC DNA]</scope>
    <source>
        <strain evidence="2">CCUG 54523</strain>
    </source>
</reference>
<protein>
    <submittedName>
        <fullName evidence="1">Uncharacterized protein</fullName>
    </submittedName>
</protein>
<name>A0ABW3AJZ2_9MICO</name>